<dbReference type="EMBL" id="JACIDC010000002">
    <property type="protein sequence ID" value="MBB4039133.1"/>
    <property type="molecule type" value="Genomic_DNA"/>
</dbReference>
<proteinExistence type="predicted"/>
<organism evidence="1 2">
    <name type="scientific">Microvirga flocculans</name>
    <dbReference type="NCBI Taxonomy" id="217168"/>
    <lineage>
        <taxon>Bacteria</taxon>
        <taxon>Pseudomonadati</taxon>
        <taxon>Pseudomonadota</taxon>
        <taxon>Alphaproteobacteria</taxon>
        <taxon>Hyphomicrobiales</taxon>
        <taxon>Methylobacteriaceae</taxon>
        <taxon>Microvirga</taxon>
    </lineage>
</organism>
<gene>
    <name evidence="1" type="ORF">GGR34_000768</name>
</gene>
<keyword evidence="2" id="KW-1185">Reference proteome</keyword>
<dbReference type="RefSeq" id="WP_051435021.1">
    <property type="nucleotide sequence ID" value="NZ_JACIDC010000002.1"/>
</dbReference>
<dbReference type="AlphaFoldDB" id="A0A7W6N6M1"/>
<comment type="caution">
    <text evidence="1">The sequence shown here is derived from an EMBL/GenBank/DDBJ whole genome shotgun (WGS) entry which is preliminary data.</text>
</comment>
<evidence type="ECO:0000313" key="2">
    <source>
        <dbReference type="Proteomes" id="UP000519439"/>
    </source>
</evidence>
<protein>
    <submittedName>
        <fullName evidence="1">Uncharacterized protein</fullName>
    </submittedName>
</protein>
<dbReference type="Proteomes" id="UP000519439">
    <property type="component" value="Unassembled WGS sequence"/>
</dbReference>
<name>A0A7W6N6M1_9HYPH</name>
<evidence type="ECO:0000313" key="1">
    <source>
        <dbReference type="EMBL" id="MBB4039133.1"/>
    </source>
</evidence>
<accession>A0A7W6N6M1</accession>
<reference evidence="1 2" key="1">
    <citation type="submission" date="2020-08" db="EMBL/GenBank/DDBJ databases">
        <title>Genomic Encyclopedia of Type Strains, Phase IV (KMG-IV): sequencing the most valuable type-strain genomes for metagenomic binning, comparative biology and taxonomic classification.</title>
        <authorList>
            <person name="Goeker M."/>
        </authorList>
    </citation>
    <scope>NUCLEOTIDE SEQUENCE [LARGE SCALE GENOMIC DNA]</scope>
    <source>
        <strain evidence="1 2">DSM 15743</strain>
    </source>
</reference>
<sequence>MSVSTTDKKLAEVILEAYRRGFTVQSDYSRSNAEYVAMAASIGLISTRLYGNVYSREWRPTVKGLVWLENTFGVVIESDEDLDEGHD</sequence>